<dbReference type="AlphaFoldDB" id="A0A3S1AY14"/>
<name>A0A3S1AY14_ELYCH</name>
<feature type="compositionally biased region" description="Basic and acidic residues" evidence="1">
    <location>
        <begin position="471"/>
        <end position="480"/>
    </location>
</feature>
<evidence type="ECO:0000256" key="1">
    <source>
        <dbReference type="SAM" id="MobiDB-lite"/>
    </source>
</evidence>
<dbReference type="OrthoDB" id="10581434at2759"/>
<reference evidence="2 3" key="1">
    <citation type="submission" date="2019-01" db="EMBL/GenBank/DDBJ databases">
        <title>A draft genome assembly of the solar-powered sea slug Elysia chlorotica.</title>
        <authorList>
            <person name="Cai H."/>
            <person name="Li Q."/>
            <person name="Fang X."/>
            <person name="Li J."/>
            <person name="Curtis N.E."/>
            <person name="Altenburger A."/>
            <person name="Shibata T."/>
            <person name="Feng M."/>
            <person name="Maeda T."/>
            <person name="Schwartz J.A."/>
            <person name="Shigenobu S."/>
            <person name="Lundholm N."/>
            <person name="Nishiyama T."/>
            <person name="Yang H."/>
            <person name="Hasebe M."/>
            <person name="Li S."/>
            <person name="Pierce S.K."/>
            <person name="Wang J."/>
        </authorList>
    </citation>
    <scope>NUCLEOTIDE SEQUENCE [LARGE SCALE GENOMIC DNA]</scope>
    <source>
        <strain evidence="2">EC2010</strain>
        <tissue evidence="2">Whole organism of an adult</tissue>
    </source>
</reference>
<proteinExistence type="predicted"/>
<accession>A0A3S1AY14</accession>
<feature type="compositionally biased region" description="Basic and acidic residues" evidence="1">
    <location>
        <begin position="550"/>
        <end position="562"/>
    </location>
</feature>
<feature type="region of interest" description="Disordered" evidence="1">
    <location>
        <begin position="32"/>
        <end position="59"/>
    </location>
</feature>
<dbReference type="EMBL" id="RQTK01001471">
    <property type="protein sequence ID" value="RUS70176.1"/>
    <property type="molecule type" value="Genomic_DNA"/>
</dbReference>
<evidence type="ECO:0000313" key="2">
    <source>
        <dbReference type="EMBL" id="RUS70176.1"/>
    </source>
</evidence>
<feature type="compositionally biased region" description="Basic and acidic residues" evidence="1">
    <location>
        <begin position="133"/>
        <end position="142"/>
    </location>
</feature>
<sequence length="562" mass="58835">MEVSEETLNEVGLRITPENGHVAPLLVATPGSEKAVESVVGGPSGQPMPPGSSQSQVDSKNDVPVVLLMMPERESPNLQQQDFVDPDRLVHVQALIPPGIADVISAEGHDPSSVLEVKVIPQRPDAQGLVEVSEEKNVERDPTSSSFASRGEESFLADGTSTQEESKAGAPPILQVKSASPRAAEAFSSPSGTRESTIAAPRRSVSELSAPVFARLDLLAMMKGRAKSAAAQTFSGKTATAPMATKTQDQLPLTELQREGTEISLVPGGVAPLTGRTPVGLDGIDIDVTTPRVATQVEEMNARLATSTSAAEPETAPAEEITAPADEVKGPVEEVTAPDTAHASEPEVASAEVQKTVSPAPVEKLASEQEVDSETTEDEARAEVQVNLSELKEIPILDIADVVPSEVLKPSSGQILPSEATRGSSILDINLETPFPEITEGGKPIRLSEEGKNISQGQGELMDDGSTLEKAQTHISEREATQGGGSGSVAGENTLGSRDHTALSKQATQMSATGAQKSFLGQSVTSLEGGKVEGVTEEDIRASSAHSRASLREQYKAKLEEA</sequence>
<comment type="caution">
    <text evidence="2">The sequence shown here is derived from an EMBL/GenBank/DDBJ whole genome shotgun (WGS) entry which is preliminary data.</text>
</comment>
<feature type="compositionally biased region" description="Low complexity" evidence="1">
    <location>
        <begin position="305"/>
        <end position="325"/>
    </location>
</feature>
<feature type="compositionally biased region" description="Polar residues" evidence="1">
    <location>
        <begin position="503"/>
        <end position="526"/>
    </location>
</feature>
<feature type="region of interest" description="Disordered" evidence="1">
    <location>
        <begin position="432"/>
        <end position="562"/>
    </location>
</feature>
<feature type="non-terminal residue" evidence="2">
    <location>
        <position position="562"/>
    </location>
</feature>
<feature type="region of interest" description="Disordered" evidence="1">
    <location>
        <begin position="302"/>
        <end position="382"/>
    </location>
</feature>
<keyword evidence="3" id="KW-1185">Reference proteome</keyword>
<dbReference type="Proteomes" id="UP000271974">
    <property type="component" value="Unassembled WGS sequence"/>
</dbReference>
<feature type="region of interest" description="Disordered" evidence="1">
    <location>
        <begin position="133"/>
        <end position="202"/>
    </location>
</feature>
<evidence type="ECO:0000313" key="3">
    <source>
        <dbReference type="Proteomes" id="UP000271974"/>
    </source>
</evidence>
<gene>
    <name evidence="2" type="ORF">EGW08_022060</name>
</gene>
<organism evidence="2 3">
    <name type="scientific">Elysia chlorotica</name>
    <name type="common">Eastern emerald elysia</name>
    <name type="synonym">Sea slug</name>
    <dbReference type="NCBI Taxonomy" id="188477"/>
    <lineage>
        <taxon>Eukaryota</taxon>
        <taxon>Metazoa</taxon>
        <taxon>Spiralia</taxon>
        <taxon>Lophotrochozoa</taxon>
        <taxon>Mollusca</taxon>
        <taxon>Gastropoda</taxon>
        <taxon>Heterobranchia</taxon>
        <taxon>Euthyneura</taxon>
        <taxon>Panpulmonata</taxon>
        <taxon>Sacoglossa</taxon>
        <taxon>Placobranchoidea</taxon>
        <taxon>Plakobranchidae</taxon>
        <taxon>Elysia</taxon>
    </lineage>
</organism>
<protein>
    <submittedName>
        <fullName evidence="2">Uncharacterized protein</fullName>
    </submittedName>
</protein>